<reference evidence="1 2" key="1">
    <citation type="submission" date="2019-05" db="EMBL/GenBank/DDBJ databases">
        <title>Whole genome sequence analysis of Cupriavidus campinensis S14E4C strain.</title>
        <authorList>
            <person name="Abbaszade G."/>
            <person name="Szabo A."/>
            <person name="Toumi M."/>
            <person name="Toth E."/>
        </authorList>
    </citation>
    <scope>NUCLEOTIDE SEQUENCE [LARGE SCALE GENOMIC DNA]</scope>
    <source>
        <strain evidence="1 2">S14E4C</strain>
    </source>
</reference>
<dbReference type="RefSeq" id="WP_144196631.1">
    <property type="nucleotide sequence ID" value="NZ_VCIZ01000002.1"/>
</dbReference>
<sequence length="112" mass="12531">MSDAYKGLPKRVRIGAFWFDVEVIPPYEGTGEFGHMNVGSQMIRVSPDQRPENLANTFIHEVIHAIHWANGLLDEKSDEEDYTIAAANGLCAFVQDNPEAMAWFVKHATVKA</sequence>
<accession>A0ABY3ET75</accession>
<keyword evidence="2" id="KW-1185">Reference proteome</keyword>
<evidence type="ECO:0000313" key="2">
    <source>
        <dbReference type="Proteomes" id="UP000318943"/>
    </source>
</evidence>
<evidence type="ECO:0008006" key="3">
    <source>
        <dbReference type="Google" id="ProtNLM"/>
    </source>
</evidence>
<dbReference type="Proteomes" id="UP000318943">
    <property type="component" value="Unassembled WGS sequence"/>
</dbReference>
<protein>
    <recommendedName>
        <fullName evidence="3">ImmA/IrrE family metallo-endopeptidase</fullName>
    </recommendedName>
</protein>
<dbReference type="EMBL" id="VCIZ01000002">
    <property type="protein sequence ID" value="TSP13938.1"/>
    <property type="molecule type" value="Genomic_DNA"/>
</dbReference>
<name>A0ABY3ET75_9BURK</name>
<evidence type="ECO:0000313" key="1">
    <source>
        <dbReference type="EMBL" id="TSP13938.1"/>
    </source>
</evidence>
<comment type="caution">
    <text evidence="1">The sequence shown here is derived from an EMBL/GenBank/DDBJ whole genome shotgun (WGS) entry which is preliminary data.</text>
</comment>
<gene>
    <name evidence="1" type="ORF">FGG12_05540</name>
</gene>
<organism evidence="1 2">
    <name type="scientific">Cupriavidus campinensis</name>
    <dbReference type="NCBI Taxonomy" id="151783"/>
    <lineage>
        <taxon>Bacteria</taxon>
        <taxon>Pseudomonadati</taxon>
        <taxon>Pseudomonadota</taxon>
        <taxon>Betaproteobacteria</taxon>
        <taxon>Burkholderiales</taxon>
        <taxon>Burkholderiaceae</taxon>
        <taxon>Cupriavidus</taxon>
    </lineage>
</organism>
<proteinExistence type="predicted"/>